<sequence length="473" mass="51981">MKIKDRGPSMRRLWAVTALLAAVVGAALFHSLRNGGHRVPSAAAWRSGAPMAAPSQAAYERLQRDPAALSQNPAYFAAEFEAAPWLLPPRTTILPYARMHDLDELLALRAKPAGTHEKAVVVLLFNAATAAMAENSIYSLVKHGGVQNYVVVCWTPTDLDACADLNLPCADGSQFLARPLDKPGSSSTYYENDWLTILWIKPPMLVHLLEAGYAVIVADIDVAYTAKPLWESCLEFMAQGSVDAAFQREHEENPVNGGFYAMLPTPAAISFAKKWAAMAPSMLEQKKHEQDALGVMKAGPDFLTCSTLCECYQARRKMARMGSSDTVPVFRTFQPALFHYTRTFCLSENPEWTTPVDACDWQVLFVHAICTLNLEAKQSALRNVGFWFMDSEQGCAPMNGATSGVTACRPLQWRVPQTEAPHYTCPHPNALGLVYGAEPAAVTALRRGITAEEEARLLDDDRWPGGMAPWCYI</sequence>
<dbReference type="Pfam" id="PF03407">
    <property type="entry name" value="Nucleotid_trans"/>
    <property type="match status" value="1"/>
</dbReference>
<dbReference type="PANTHER" id="PTHR47032:SF1">
    <property type="entry name" value="UDP-D-XYLOSE:L-FUCOSE ALPHA-1,3-D-XYLOSYLTRANSFERASE-RELATED"/>
    <property type="match status" value="1"/>
</dbReference>
<evidence type="ECO:0000313" key="2">
    <source>
        <dbReference type="EMBL" id="KAI3439060.1"/>
    </source>
</evidence>
<comment type="caution">
    <text evidence="2">The sequence shown here is derived from an EMBL/GenBank/DDBJ whole genome shotgun (WGS) entry which is preliminary data.</text>
</comment>
<keyword evidence="3" id="KW-1185">Reference proteome</keyword>
<protein>
    <recommendedName>
        <fullName evidence="1">Nucleotide-diphospho-sugar transferase domain-containing protein</fullName>
    </recommendedName>
</protein>
<dbReference type="Proteomes" id="UP001055712">
    <property type="component" value="Unassembled WGS sequence"/>
</dbReference>
<dbReference type="PANTHER" id="PTHR47032">
    <property type="entry name" value="UDP-D-XYLOSE:L-FUCOSE ALPHA-1,3-D-XYLOSYLTRANSFERASE-RELATED"/>
    <property type="match status" value="1"/>
</dbReference>
<accession>A0A9D4Z2Q4</accession>
<proteinExistence type="predicted"/>
<feature type="domain" description="Nucleotide-diphospho-sugar transferase" evidence="1">
    <location>
        <begin position="146"/>
        <end position="377"/>
    </location>
</feature>
<dbReference type="GO" id="GO:0005794">
    <property type="term" value="C:Golgi apparatus"/>
    <property type="evidence" value="ECO:0007669"/>
    <property type="project" value="TreeGrafter"/>
</dbReference>
<dbReference type="OrthoDB" id="69177at2759"/>
<gene>
    <name evidence="2" type="ORF">D9Q98_001470</name>
</gene>
<evidence type="ECO:0000259" key="1">
    <source>
        <dbReference type="Pfam" id="PF03407"/>
    </source>
</evidence>
<dbReference type="InterPro" id="IPR005069">
    <property type="entry name" value="Nucl-diP-sugar_transferase"/>
</dbReference>
<organism evidence="2 3">
    <name type="scientific">Chlorella vulgaris</name>
    <name type="common">Green alga</name>
    <dbReference type="NCBI Taxonomy" id="3077"/>
    <lineage>
        <taxon>Eukaryota</taxon>
        <taxon>Viridiplantae</taxon>
        <taxon>Chlorophyta</taxon>
        <taxon>core chlorophytes</taxon>
        <taxon>Trebouxiophyceae</taxon>
        <taxon>Chlorellales</taxon>
        <taxon>Chlorellaceae</taxon>
        <taxon>Chlorella clade</taxon>
        <taxon>Chlorella</taxon>
    </lineage>
</organism>
<reference evidence="2" key="2">
    <citation type="submission" date="2020-11" db="EMBL/GenBank/DDBJ databases">
        <authorList>
            <person name="Cecchin M."/>
            <person name="Marcolungo L."/>
            <person name="Rossato M."/>
            <person name="Girolomoni L."/>
            <person name="Cosentino E."/>
            <person name="Cuine S."/>
            <person name="Li-Beisson Y."/>
            <person name="Delledonne M."/>
            <person name="Ballottari M."/>
        </authorList>
    </citation>
    <scope>NUCLEOTIDE SEQUENCE</scope>
    <source>
        <strain evidence="2">211/11P</strain>
        <tissue evidence="2">Whole cell</tissue>
    </source>
</reference>
<dbReference type="EMBL" id="SIDB01000001">
    <property type="protein sequence ID" value="KAI3439060.1"/>
    <property type="molecule type" value="Genomic_DNA"/>
</dbReference>
<dbReference type="GO" id="GO:0016757">
    <property type="term" value="F:glycosyltransferase activity"/>
    <property type="evidence" value="ECO:0007669"/>
    <property type="project" value="TreeGrafter"/>
</dbReference>
<name>A0A9D4Z2Q4_CHLVU</name>
<dbReference type="AlphaFoldDB" id="A0A9D4Z2Q4"/>
<dbReference type="InterPro" id="IPR052636">
    <property type="entry name" value="UDP-D-xylose:L-fucose_XylT"/>
</dbReference>
<evidence type="ECO:0000313" key="3">
    <source>
        <dbReference type="Proteomes" id="UP001055712"/>
    </source>
</evidence>
<reference evidence="2" key="1">
    <citation type="journal article" date="2019" name="Plant J.">
        <title>Chlorella vulgaris genome assembly and annotation reveals the molecular basis for metabolic acclimation to high light conditions.</title>
        <authorList>
            <person name="Cecchin M."/>
            <person name="Marcolungo L."/>
            <person name="Rossato M."/>
            <person name="Girolomoni L."/>
            <person name="Cosentino E."/>
            <person name="Cuine S."/>
            <person name="Li-Beisson Y."/>
            <person name="Delledonne M."/>
            <person name="Ballottari M."/>
        </authorList>
    </citation>
    <scope>NUCLEOTIDE SEQUENCE</scope>
    <source>
        <strain evidence="2">211/11P</strain>
    </source>
</reference>